<feature type="compositionally biased region" description="Low complexity" evidence="1">
    <location>
        <begin position="66"/>
        <end position="91"/>
    </location>
</feature>
<gene>
    <name evidence="2" type="ORF">AK812_SmicGene15548</name>
</gene>
<reference evidence="2 3" key="1">
    <citation type="submission" date="2016-02" db="EMBL/GenBank/DDBJ databases">
        <title>Genome analysis of coral dinoflagellate symbionts highlights evolutionary adaptations to a symbiotic lifestyle.</title>
        <authorList>
            <person name="Aranda M."/>
            <person name="Li Y."/>
            <person name="Liew Y.J."/>
            <person name="Baumgarten S."/>
            <person name="Simakov O."/>
            <person name="Wilson M."/>
            <person name="Piel J."/>
            <person name="Ashoor H."/>
            <person name="Bougouffa S."/>
            <person name="Bajic V.B."/>
            <person name="Ryu T."/>
            <person name="Ravasi T."/>
            <person name="Bayer T."/>
            <person name="Micklem G."/>
            <person name="Kim H."/>
            <person name="Bhak J."/>
            <person name="Lajeunesse T.C."/>
            <person name="Voolstra C.R."/>
        </authorList>
    </citation>
    <scope>NUCLEOTIDE SEQUENCE [LARGE SCALE GENOMIC DNA]</scope>
    <source>
        <strain evidence="2 3">CCMP2467</strain>
    </source>
</reference>
<keyword evidence="3" id="KW-1185">Reference proteome</keyword>
<feature type="region of interest" description="Disordered" evidence="1">
    <location>
        <begin position="122"/>
        <end position="149"/>
    </location>
</feature>
<proteinExistence type="predicted"/>
<name>A0A1Q9E2P5_SYMMI</name>
<organism evidence="2 3">
    <name type="scientific">Symbiodinium microadriaticum</name>
    <name type="common">Dinoflagellate</name>
    <name type="synonym">Zooxanthella microadriatica</name>
    <dbReference type="NCBI Taxonomy" id="2951"/>
    <lineage>
        <taxon>Eukaryota</taxon>
        <taxon>Sar</taxon>
        <taxon>Alveolata</taxon>
        <taxon>Dinophyceae</taxon>
        <taxon>Suessiales</taxon>
        <taxon>Symbiodiniaceae</taxon>
        <taxon>Symbiodinium</taxon>
    </lineage>
</organism>
<evidence type="ECO:0000256" key="1">
    <source>
        <dbReference type="SAM" id="MobiDB-lite"/>
    </source>
</evidence>
<dbReference type="Proteomes" id="UP000186817">
    <property type="component" value="Unassembled WGS sequence"/>
</dbReference>
<protein>
    <recommendedName>
        <fullName evidence="4">C3H1-type domain-containing protein</fullName>
    </recommendedName>
</protein>
<accession>A0A1Q9E2P5</accession>
<comment type="caution">
    <text evidence="2">The sequence shown here is derived from an EMBL/GenBank/DDBJ whole genome shotgun (WGS) entry which is preliminary data.</text>
</comment>
<evidence type="ECO:0000313" key="2">
    <source>
        <dbReference type="EMBL" id="OLQ01696.1"/>
    </source>
</evidence>
<sequence>MANSGMGGCQRLRLRNTFLEVTSEEDVLRASIKWSRFASWPAESDAPEQQGESLHCFHPSMEVPHSPSSSTMEMEPSFAASTTSTNSTTHSSSGECNPCIFFASSAGCHKHESCSFCHLHPARKDGPARRARKQTRDKYKSQACGRGAG</sequence>
<evidence type="ECO:0000313" key="3">
    <source>
        <dbReference type="Proteomes" id="UP000186817"/>
    </source>
</evidence>
<feature type="compositionally biased region" description="Basic and acidic residues" evidence="1">
    <location>
        <begin position="122"/>
        <end position="140"/>
    </location>
</feature>
<dbReference type="AlphaFoldDB" id="A0A1Q9E2P5"/>
<dbReference type="OrthoDB" id="430201at2759"/>
<feature type="region of interest" description="Disordered" evidence="1">
    <location>
        <begin position="57"/>
        <end position="91"/>
    </location>
</feature>
<dbReference type="EMBL" id="LSRX01000284">
    <property type="protein sequence ID" value="OLQ01696.1"/>
    <property type="molecule type" value="Genomic_DNA"/>
</dbReference>
<evidence type="ECO:0008006" key="4">
    <source>
        <dbReference type="Google" id="ProtNLM"/>
    </source>
</evidence>